<evidence type="ECO:0000313" key="1">
    <source>
        <dbReference type="EMBL" id="GME92542.1"/>
    </source>
</evidence>
<protein>
    <submittedName>
        <fullName evidence="1">Unnamed protein product</fullName>
    </submittedName>
</protein>
<organism evidence="1 2">
    <name type="scientific">Candida boidinii</name>
    <name type="common">Yeast</name>
    <dbReference type="NCBI Taxonomy" id="5477"/>
    <lineage>
        <taxon>Eukaryota</taxon>
        <taxon>Fungi</taxon>
        <taxon>Dikarya</taxon>
        <taxon>Ascomycota</taxon>
        <taxon>Saccharomycotina</taxon>
        <taxon>Pichiomycetes</taxon>
        <taxon>Pichiales</taxon>
        <taxon>Pichiaceae</taxon>
        <taxon>Ogataea</taxon>
        <taxon>Ogataea/Candida clade</taxon>
    </lineage>
</organism>
<keyword evidence="2" id="KW-1185">Reference proteome</keyword>
<gene>
    <name evidence="1" type="ORF">Cboi01_000278700</name>
</gene>
<reference evidence="1" key="1">
    <citation type="submission" date="2023-04" db="EMBL/GenBank/DDBJ databases">
        <title>Candida boidinii NBRC 1967.</title>
        <authorList>
            <person name="Ichikawa N."/>
            <person name="Sato H."/>
            <person name="Tonouchi N."/>
        </authorList>
    </citation>
    <scope>NUCLEOTIDE SEQUENCE</scope>
    <source>
        <strain evidence="1">NBRC 1967</strain>
    </source>
</reference>
<proteinExistence type="predicted"/>
<dbReference type="EMBL" id="BSXV01001352">
    <property type="protein sequence ID" value="GME92542.1"/>
    <property type="molecule type" value="Genomic_DNA"/>
</dbReference>
<comment type="caution">
    <text evidence="1">The sequence shown here is derived from an EMBL/GenBank/DDBJ whole genome shotgun (WGS) entry which is preliminary data.</text>
</comment>
<dbReference type="Proteomes" id="UP001165101">
    <property type="component" value="Unassembled WGS sequence"/>
</dbReference>
<evidence type="ECO:0000313" key="2">
    <source>
        <dbReference type="Proteomes" id="UP001165101"/>
    </source>
</evidence>
<name>A0ACB5TP26_CANBO</name>
<accession>A0ACB5TP26</accession>
<sequence length="423" mass="51604">MEQELIDSENNDNFYKNNNIKDDEFKYNDLKFISSNPMFINEIRILNRIDKFYENSLSSLNSIIKVFIQLLSSNIFTSNTIKFSKDYELKLKNNNYKRDISNYDKEKLELIKLKESTLRSISNIIFYLLKWFKRSNIMKFEYFSSLLYDNDFYFKYIKFLNCNQINVEFINSLDLTDTEILMKNRVINCEYKILDNYKEYNFFKMAMEYSTIHNKFKYKINEKDKKLVKIIEYENETYEYFMPPFNGQSKYNIKNPNWRYCSILITLFKVLYMTLYKTKTQRIYKLLETRPTEVFRFYLSNFNEEMYRPILKIVKLISPFSGKKWRSNNMDLISLVYLFYRVGLNDSWLTNYFSNNLSERIKKSWECEYSLRSLIQFYNMINYKDAMKSMGYELTNDYSFFGPELERLITEEMNEMSTDTTYD</sequence>